<dbReference type="SUPFAM" id="SSF54593">
    <property type="entry name" value="Glyoxalase/Bleomycin resistance protein/Dihydroxybiphenyl dioxygenase"/>
    <property type="match status" value="1"/>
</dbReference>
<evidence type="ECO:0000259" key="1">
    <source>
        <dbReference type="Pfam" id="PF18029"/>
    </source>
</evidence>
<evidence type="ECO:0000313" key="3">
    <source>
        <dbReference type="Proteomes" id="UP001235712"/>
    </source>
</evidence>
<dbReference type="PANTHER" id="PTHR35908">
    <property type="entry name" value="HYPOTHETICAL FUSION PROTEIN"/>
    <property type="match status" value="1"/>
</dbReference>
<organism evidence="2 3">
    <name type="scientific">Kineosporia succinea</name>
    <dbReference type="NCBI Taxonomy" id="84632"/>
    <lineage>
        <taxon>Bacteria</taxon>
        <taxon>Bacillati</taxon>
        <taxon>Actinomycetota</taxon>
        <taxon>Actinomycetes</taxon>
        <taxon>Kineosporiales</taxon>
        <taxon>Kineosporiaceae</taxon>
        <taxon>Kineosporia</taxon>
    </lineage>
</organism>
<proteinExistence type="predicted"/>
<keyword evidence="3" id="KW-1185">Reference proteome</keyword>
<dbReference type="Gene3D" id="3.10.180.10">
    <property type="entry name" value="2,3-Dihydroxybiphenyl 1,2-Dioxygenase, domain 1"/>
    <property type="match status" value="1"/>
</dbReference>
<dbReference type="RefSeq" id="WP_307238045.1">
    <property type="nucleotide sequence ID" value="NZ_JAUSQZ010000001.1"/>
</dbReference>
<feature type="domain" description="Glyoxalase-like" evidence="1">
    <location>
        <begin position="11"/>
        <end position="126"/>
    </location>
</feature>
<dbReference type="InterPro" id="IPR041581">
    <property type="entry name" value="Glyoxalase_6"/>
</dbReference>
<sequence length="128" mass="14549">MSRPPLTLSGIVLGTDDVRTLSEFYLRLLGWELEQDELPHWRKLRSPQGGTGLSFQLEDGHVRPVWPAPNPAAGDQQMQIHLDIQVEDLDTGEQWARECGAERHAFQPQDDVRVMIDPSGHPFCLFLH</sequence>
<dbReference type="PANTHER" id="PTHR35908:SF1">
    <property type="entry name" value="CONSERVED PROTEIN"/>
    <property type="match status" value="1"/>
</dbReference>
<dbReference type="CDD" id="cd06587">
    <property type="entry name" value="VOC"/>
    <property type="match status" value="1"/>
</dbReference>
<dbReference type="EMBL" id="JAUSQZ010000001">
    <property type="protein sequence ID" value="MDP9824861.1"/>
    <property type="molecule type" value="Genomic_DNA"/>
</dbReference>
<comment type="caution">
    <text evidence="2">The sequence shown here is derived from an EMBL/GenBank/DDBJ whole genome shotgun (WGS) entry which is preliminary data.</text>
</comment>
<dbReference type="Proteomes" id="UP001235712">
    <property type="component" value="Unassembled WGS sequence"/>
</dbReference>
<evidence type="ECO:0000313" key="2">
    <source>
        <dbReference type="EMBL" id="MDP9824861.1"/>
    </source>
</evidence>
<dbReference type="InterPro" id="IPR029068">
    <property type="entry name" value="Glyas_Bleomycin-R_OHBP_Dase"/>
</dbReference>
<accession>A0ABT9NWQ3</accession>
<protein>
    <submittedName>
        <fullName evidence="2">Catechol 2,3-dioxygenase-like lactoylglutathione lyase family enzyme</fullName>
    </submittedName>
</protein>
<gene>
    <name evidence="2" type="ORF">J2S57_000610</name>
</gene>
<reference evidence="2 3" key="1">
    <citation type="submission" date="2023-07" db="EMBL/GenBank/DDBJ databases">
        <title>Sequencing the genomes of 1000 actinobacteria strains.</title>
        <authorList>
            <person name="Klenk H.-P."/>
        </authorList>
    </citation>
    <scope>NUCLEOTIDE SEQUENCE [LARGE SCALE GENOMIC DNA]</scope>
    <source>
        <strain evidence="2 3">DSM 44388</strain>
    </source>
</reference>
<name>A0ABT9NWQ3_9ACTN</name>
<dbReference type="Pfam" id="PF18029">
    <property type="entry name" value="Glyoxalase_6"/>
    <property type="match status" value="1"/>
</dbReference>